<evidence type="ECO:0000256" key="4">
    <source>
        <dbReference type="ARBA" id="ARBA00023136"/>
    </source>
</evidence>
<dbReference type="SUPFAM" id="SSF103481">
    <property type="entry name" value="Multidrug resistance efflux transporter EmrE"/>
    <property type="match status" value="1"/>
</dbReference>
<dbReference type="Proteomes" id="UP000007148">
    <property type="component" value="Unassembled WGS sequence"/>
</dbReference>
<dbReference type="PANTHER" id="PTHR12570:SF82">
    <property type="entry name" value="NIPA-LIKE PROTEIN 3"/>
    <property type="match status" value="1"/>
</dbReference>
<feature type="region of interest" description="Disordered" evidence="5">
    <location>
        <begin position="1"/>
        <end position="25"/>
    </location>
</feature>
<dbReference type="OrthoDB" id="165382at2759"/>
<keyword evidence="8" id="KW-1185">Reference proteome</keyword>
<dbReference type="Pfam" id="PF05653">
    <property type="entry name" value="Mg_trans_NIPA"/>
    <property type="match status" value="1"/>
</dbReference>
<dbReference type="PANTHER" id="PTHR12570">
    <property type="match status" value="1"/>
</dbReference>
<dbReference type="HOGENOM" id="CLU_033925_0_0_1"/>
<feature type="region of interest" description="Disordered" evidence="5">
    <location>
        <begin position="406"/>
        <end position="517"/>
    </location>
</feature>
<feature type="transmembrane region" description="Helical" evidence="6">
    <location>
        <begin position="34"/>
        <end position="57"/>
    </location>
</feature>
<dbReference type="Gene3D" id="1.10.3730.20">
    <property type="match status" value="1"/>
</dbReference>
<keyword evidence="3 6" id="KW-1133">Transmembrane helix</keyword>
<feature type="transmembrane region" description="Helical" evidence="6">
    <location>
        <begin position="384"/>
        <end position="403"/>
    </location>
</feature>
<evidence type="ECO:0000313" key="7">
    <source>
        <dbReference type="EMBL" id="CCA66332.1"/>
    </source>
</evidence>
<dbReference type="GO" id="GO:0016020">
    <property type="term" value="C:membrane"/>
    <property type="evidence" value="ECO:0007669"/>
    <property type="project" value="UniProtKB-SubCell"/>
</dbReference>
<feature type="transmembrane region" description="Helical" evidence="6">
    <location>
        <begin position="275"/>
        <end position="298"/>
    </location>
</feature>
<dbReference type="InterPro" id="IPR037185">
    <property type="entry name" value="EmrE-like"/>
</dbReference>
<protein>
    <submittedName>
        <fullName evidence="7">Uncharacterized protein</fullName>
    </submittedName>
</protein>
<reference evidence="7 8" key="1">
    <citation type="journal article" date="2011" name="PLoS Pathog.">
        <title>Endophytic Life Strategies Decoded by Genome and Transcriptome Analyses of the Mutualistic Root Symbiont Piriformospora indica.</title>
        <authorList>
            <person name="Zuccaro A."/>
            <person name="Lahrmann U."/>
            <person name="Guldener U."/>
            <person name="Langen G."/>
            <person name="Pfiffi S."/>
            <person name="Biedenkopf D."/>
            <person name="Wong P."/>
            <person name="Samans B."/>
            <person name="Grimm C."/>
            <person name="Basiewicz M."/>
            <person name="Murat C."/>
            <person name="Martin F."/>
            <person name="Kogel K.H."/>
        </authorList>
    </citation>
    <scope>NUCLEOTIDE SEQUENCE [LARGE SCALE GENOMIC DNA]</scope>
    <source>
        <strain evidence="7 8">DSM 11827</strain>
    </source>
</reference>
<feature type="transmembrane region" description="Helical" evidence="6">
    <location>
        <begin position="318"/>
        <end position="340"/>
    </location>
</feature>
<evidence type="ECO:0000256" key="2">
    <source>
        <dbReference type="ARBA" id="ARBA00022692"/>
    </source>
</evidence>
<dbReference type="EMBL" id="CAFZ01000001">
    <property type="protein sequence ID" value="CCA66332.1"/>
    <property type="molecule type" value="Genomic_DNA"/>
</dbReference>
<keyword evidence="2 6" id="KW-0812">Transmembrane</keyword>
<proteinExistence type="predicted"/>
<dbReference type="GO" id="GO:0015095">
    <property type="term" value="F:magnesium ion transmembrane transporter activity"/>
    <property type="evidence" value="ECO:0007669"/>
    <property type="project" value="InterPro"/>
</dbReference>
<evidence type="ECO:0000256" key="6">
    <source>
        <dbReference type="SAM" id="Phobius"/>
    </source>
</evidence>
<dbReference type="AlphaFoldDB" id="G4T508"/>
<dbReference type="eggNOG" id="ENOG502QU4F">
    <property type="taxonomic scope" value="Eukaryota"/>
</dbReference>
<evidence type="ECO:0000313" key="8">
    <source>
        <dbReference type="Proteomes" id="UP000007148"/>
    </source>
</evidence>
<comment type="caution">
    <text evidence="7">The sequence shown here is derived from an EMBL/GenBank/DDBJ whole genome shotgun (WGS) entry which is preliminary data.</text>
</comment>
<gene>
    <name evidence="7" type="ORF">PIIN_00018</name>
</gene>
<feature type="transmembrane region" description="Helical" evidence="6">
    <location>
        <begin position="137"/>
        <end position="156"/>
    </location>
</feature>
<feature type="transmembrane region" description="Helical" evidence="6">
    <location>
        <begin position="77"/>
        <end position="96"/>
    </location>
</feature>
<feature type="transmembrane region" description="Helical" evidence="6">
    <location>
        <begin position="176"/>
        <end position="197"/>
    </location>
</feature>
<dbReference type="InterPro" id="IPR008521">
    <property type="entry name" value="Mg_trans_NIPA"/>
</dbReference>
<feature type="compositionally biased region" description="Low complexity" evidence="5">
    <location>
        <begin position="1"/>
        <end position="22"/>
    </location>
</feature>
<evidence type="ECO:0000256" key="1">
    <source>
        <dbReference type="ARBA" id="ARBA00004141"/>
    </source>
</evidence>
<sequence>MSSTSATPSSTRSATPSPTETSELPRVDHDLNPIISFIIGTAIILVASIMNAGGLNLVKMDMIRTMELPRHQRRKDFLRPLWLIGMVLYIASQLIGSTLALEFLRAEYVAPLGSSSLVFNFLFARWLVGTPVTRMDIYGTIIVILGVVGIVAFGSINKGLNTHMNLDILIGLWSRVGWLCYLVLLGILPIFFLYFGASQLETILLDRMDIMGDPLMTPIPVTTSVSGSGGWRAFRGGPQPEVGFWEGIRVRWRNMTYWTRGWIERWSRDKSEKTLAWTLGICWACCGGALAGGTLVFAKASVKMVSGYLSHRNTGNQFGHPAAIFTFIFLAVTAVLQILCLNRGLRAYDSTLVVPVFYGVYTASGFLDSLVFNDEIDAYEPWTLFLIFASIVVLIGGVVLLTLKKPEKPKPKTPGASNHRFPGTSASKRGDEEDEISLTERGKDKAPGPSWHVGDETDSEDEDLRNSKSGAPIMSPESSQRRTLPYDGRIEARGLMQDGDDGDDFGGFTSADKRQGK</sequence>
<name>G4T508_SERID</name>
<accession>G4T508</accession>
<evidence type="ECO:0000256" key="3">
    <source>
        <dbReference type="ARBA" id="ARBA00022989"/>
    </source>
</evidence>
<organism evidence="7 8">
    <name type="scientific">Serendipita indica (strain DSM 11827)</name>
    <name type="common">Root endophyte fungus</name>
    <name type="synonym">Piriformospora indica</name>
    <dbReference type="NCBI Taxonomy" id="1109443"/>
    <lineage>
        <taxon>Eukaryota</taxon>
        <taxon>Fungi</taxon>
        <taxon>Dikarya</taxon>
        <taxon>Basidiomycota</taxon>
        <taxon>Agaricomycotina</taxon>
        <taxon>Agaricomycetes</taxon>
        <taxon>Sebacinales</taxon>
        <taxon>Serendipitaceae</taxon>
        <taxon>Serendipita</taxon>
    </lineage>
</organism>
<dbReference type="OMA" id="LWTRGNW"/>
<comment type="subcellular location">
    <subcellularLocation>
        <location evidence="1">Membrane</location>
        <topology evidence="1">Multi-pass membrane protein</topology>
    </subcellularLocation>
</comment>
<feature type="transmembrane region" description="Helical" evidence="6">
    <location>
        <begin position="108"/>
        <end position="128"/>
    </location>
</feature>
<dbReference type="InParanoid" id="G4T508"/>
<feature type="transmembrane region" description="Helical" evidence="6">
    <location>
        <begin position="352"/>
        <end position="372"/>
    </location>
</feature>
<keyword evidence="4 6" id="KW-0472">Membrane</keyword>
<evidence type="ECO:0000256" key="5">
    <source>
        <dbReference type="SAM" id="MobiDB-lite"/>
    </source>
</evidence>